<evidence type="ECO:0000313" key="1">
    <source>
        <dbReference type="EMBL" id="MFH0249052.1"/>
    </source>
</evidence>
<dbReference type="Proteomes" id="UP001607069">
    <property type="component" value="Unassembled WGS sequence"/>
</dbReference>
<organism evidence="1 2">
    <name type="scientific">Streptomyces chitinivorans</name>
    <dbReference type="NCBI Taxonomy" id="1257027"/>
    <lineage>
        <taxon>Bacteria</taxon>
        <taxon>Bacillati</taxon>
        <taxon>Actinomycetota</taxon>
        <taxon>Actinomycetes</taxon>
        <taxon>Kitasatosporales</taxon>
        <taxon>Streptomycetaceae</taxon>
        <taxon>Streptomyces</taxon>
    </lineage>
</organism>
<accession>A0ABW7HT51</accession>
<sequence length="189" mass="21198">MLTAYIDESMRRRGEASCVYVLATVLVPDDAGSTVRATMEGLRHGRSRVVHWRKERPERRTLIASAIAGLPVTGLVAVCLHDAEVRSERARRRCLLRLLDELARRDVERVIFETRHEQDAADRAVITSLRKAKVVTDAMSLTWEDPGAWFAGLWVADCVAGAVSWWLDGHGAHWSLLEEQVTLVDVEAD</sequence>
<name>A0ABW7HT51_9ACTN</name>
<keyword evidence="2" id="KW-1185">Reference proteome</keyword>
<comment type="caution">
    <text evidence="1">The sequence shown here is derived from an EMBL/GenBank/DDBJ whole genome shotgun (WGS) entry which is preliminary data.</text>
</comment>
<dbReference type="RefSeq" id="WP_279950593.1">
    <property type="nucleotide sequence ID" value="NZ_BAABEN010000006.1"/>
</dbReference>
<gene>
    <name evidence="1" type="ORF">ACG5V6_12605</name>
</gene>
<reference evidence="1 2" key="1">
    <citation type="submission" date="2024-10" db="EMBL/GenBank/DDBJ databases">
        <authorList>
            <person name="Cho J.-C."/>
        </authorList>
    </citation>
    <scope>NUCLEOTIDE SEQUENCE [LARGE SCALE GENOMIC DNA]</scope>
    <source>
        <strain evidence="1 2">KCTC29696</strain>
    </source>
</reference>
<proteinExistence type="predicted"/>
<protein>
    <recommendedName>
        <fullName evidence="3">DUF3800 domain-containing protein</fullName>
    </recommendedName>
</protein>
<evidence type="ECO:0008006" key="3">
    <source>
        <dbReference type="Google" id="ProtNLM"/>
    </source>
</evidence>
<dbReference type="EMBL" id="JBIHMK010000040">
    <property type="protein sequence ID" value="MFH0249052.1"/>
    <property type="molecule type" value="Genomic_DNA"/>
</dbReference>
<evidence type="ECO:0000313" key="2">
    <source>
        <dbReference type="Proteomes" id="UP001607069"/>
    </source>
</evidence>